<dbReference type="InterPro" id="IPR036691">
    <property type="entry name" value="Endo/exonu/phosph_ase_sf"/>
</dbReference>
<protein>
    <submittedName>
        <fullName evidence="2">Aste57867_5468 protein</fullName>
    </submittedName>
</protein>
<dbReference type="AlphaFoldDB" id="A0A485KDG5"/>
<evidence type="ECO:0000313" key="1">
    <source>
        <dbReference type="EMBL" id="KAF0710799.1"/>
    </source>
</evidence>
<dbReference type="EMBL" id="VJMH01001879">
    <property type="protein sequence ID" value="KAF0710799.1"/>
    <property type="molecule type" value="Genomic_DNA"/>
</dbReference>
<sequence>MDPASSHHTGREECMAWLNNLGVVDPWRIHHSQDRVFSSPKGKYRLDYILVDEPLMRASYHDASYFRSVDIKEHMCHMVTLQATPHTTERSYWQLPKELLAIPEVTNTIIAEAKGLLPVLRVSPNPGVKTWGRLFRELGNYE</sequence>
<keyword evidence="3" id="KW-1185">Reference proteome</keyword>
<organism evidence="2 3">
    <name type="scientific">Aphanomyces stellatus</name>
    <dbReference type="NCBI Taxonomy" id="120398"/>
    <lineage>
        <taxon>Eukaryota</taxon>
        <taxon>Sar</taxon>
        <taxon>Stramenopiles</taxon>
        <taxon>Oomycota</taxon>
        <taxon>Saprolegniomycetes</taxon>
        <taxon>Saprolegniales</taxon>
        <taxon>Verrucalvaceae</taxon>
        <taxon>Aphanomyces</taxon>
    </lineage>
</organism>
<dbReference type="OrthoDB" id="78439at2759"/>
<evidence type="ECO:0000313" key="2">
    <source>
        <dbReference type="EMBL" id="VFT82520.1"/>
    </source>
</evidence>
<reference evidence="2 3" key="1">
    <citation type="submission" date="2019-03" db="EMBL/GenBank/DDBJ databases">
        <authorList>
            <person name="Gaulin E."/>
            <person name="Dumas B."/>
        </authorList>
    </citation>
    <scope>NUCLEOTIDE SEQUENCE [LARGE SCALE GENOMIC DNA]</scope>
    <source>
        <strain evidence="2">CBS 568.67</strain>
    </source>
</reference>
<gene>
    <name evidence="2" type="primary">Aste57867_5468</name>
    <name evidence="1" type="ORF">As57867_005455</name>
    <name evidence="2" type="ORF">ASTE57867_5468</name>
</gene>
<dbReference type="Proteomes" id="UP000332933">
    <property type="component" value="Unassembled WGS sequence"/>
</dbReference>
<name>A0A485KDG5_9STRA</name>
<proteinExistence type="predicted"/>
<accession>A0A485KDG5</accession>
<evidence type="ECO:0000313" key="3">
    <source>
        <dbReference type="Proteomes" id="UP000332933"/>
    </source>
</evidence>
<dbReference type="SUPFAM" id="SSF56219">
    <property type="entry name" value="DNase I-like"/>
    <property type="match status" value="1"/>
</dbReference>
<dbReference type="Gene3D" id="3.60.10.10">
    <property type="entry name" value="Endonuclease/exonuclease/phosphatase"/>
    <property type="match status" value="1"/>
</dbReference>
<dbReference type="EMBL" id="CAADRA010001880">
    <property type="protein sequence ID" value="VFT82520.1"/>
    <property type="molecule type" value="Genomic_DNA"/>
</dbReference>
<reference evidence="1" key="2">
    <citation type="submission" date="2019-06" db="EMBL/GenBank/DDBJ databases">
        <title>Genomics analysis of Aphanomyces spp. identifies a new class of oomycete effector associated with host adaptation.</title>
        <authorList>
            <person name="Gaulin E."/>
        </authorList>
    </citation>
    <scope>NUCLEOTIDE SEQUENCE</scope>
    <source>
        <strain evidence="1">CBS 578.67</strain>
    </source>
</reference>